<dbReference type="EMBL" id="AP018005">
    <property type="protein sequence ID" value="BBB15612.1"/>
    <property type="molecule type" value="Genomic_DNA"/>
</dbReference>
<evidence type="ECO:0000259" key="2">
    <source>
        <dbReference type="Pfam" id="PF25917"/>
    </source>
</evidence>
<dbReference type="SUPFAM" id="SSF111369">
    <property type="entry name" value="HlyD-like secretion proteins"/>
    <property type="match status" value="1"/>
</dbReference>
<dbReference type="NCBIfam" id="TIGR01730">
    <property type="entry name" value="RND_mfp"/>
    <property type="match status" value="1"/>
</dbReference>
<evidence type="ECO:0000259" key="4">
    <source>
        <dbReference type="Pfam" id="PF25989"/>
    </source>
</evidence>
<feature type="domain" description="YknX-like C-terminal permuted SH3-like" evidence="4">
    <location>
        <begin position="239"/>
        <end position="304"/>
    </location>
</feature>
<dbReference type="InterPro" id="IPR006143">
    <property type="entry name" value="RND_pump_MFP"/>
</dbReference>
<reference evidence="5 6" key="1">
    <citation type="submission" date="2017-03" db="EMBL/GenBank/DDBJ databases">
        <title>The genome sequence of Candidatus Rickettsiella viridis.</title>
        <authorList>
            <person name="Nikoh N."/>
            <person name="Tsuchida T."/>
            <person name="Yamaguchi K."/>
            <person name="Maeda T."/>
            <person name="Shigenobu S."/>
            <person name="Fukatsu T."/>
        </authorList>
    </citation>
    <scope>NUCLEOTIDE SEQUENCE [LARGE SCALE GENOMIC DNA]</scope>
    <source>
        <strain evidence="5 6">Ap-RA04</strain>
    </source>
</reference>
<dbReference type="Pfam" id="PF25954">
    <property type="entry name" value="Beta-barrel_RND_2"/>
    <property type="match status" value="1"/>
</dbReference>
<dbReference type="Pfam" id="PF25989">
    <property type="entry name" value="YknX_C"/>
    <property type="match status" value="1"/>
</dbReference>
<dbReference type="GO" id="GO:0015562">
    <property type="term" value="F:efflux transmembrane transporter activity"/>
    <property type="evidence" value="ECO:0007669"/>
    <property type="project" value="TreeGrafter"/>
</dbReference>
<organism evidence="5 6">
    <name type="scientific">Candidatus Rickettsiella viridis</name>
    <dbReference type="NCBI Taxonomy" id="676208"/>
    <lineage>
        <taxon>Bacteria</taxon>
        <taxon>Pseudomonadati</taxon>
        <taxon>Pseudomonadota</taxon>
        <taxon>Gammaproteobacteria</taxon>
        <taxon>Legionellales</taxon>
        <taxon>Coxiellaceae</taxon>
        <taxon>Rickettsiella</taxon>
    </lineage>
</organism>
<dbReference type="GO" id="GO:1990281">
    <property type="term" value="C:efflux pump complex"/>
    <property type="evidence" value="ECO:0007669"/>
    <property type="project" value="TreeGrafter"/>
</dbReference>
<dbReference type="InterPro" id="IPR058637">
    <property type="entry name" value="YknX-like_C"/>
</dbReference>
<comment type="similarity">
    <text evidence="1">Belongs to the membrane fusion protein (MFP) (TC 8.A.1) family.</text>
</comment>
<dbReference type="PANTHER" id="PTHR30469">
    <property type="entry name" value="MULTIDRUG RESISTANCE PROTEIN MDTA"/>
    <property type="match status" value="1"/>
</dbReference>
<keyword evidence="6" id="KW-1185">Reference proteome</keyword>
<dbReference type="Gene3D" id="2.40.420.20">
    <property type="match status" value="1"/>
</dbReference>
<dbReference type="Pfam" id="PF25917">
    <property type="entry name" value="BSH_RND"/>
    <property type="match status" value="1"/>
</dbReference>
<evidence type="ECO:0000313" key="6">
    <source>
        <dbReference type="Proteomes" id="UP000282483"/>
    </source>
</evidence>
<evidence type="ECO:0000313" key="5">
    <source>
        <dbReference type="EMBL" id="BBB15612.1"/>
    </source>
</evidence>
<gene>
    <name evidence="5" type="ORF">RVIR1_11480</name>
</gene>
<proteinExistence type="inferred from homology"/>
<dbReference type="Proteomes" id="UP000282483">
    <property type="component" value="Chromosome"/>
</dbReference>
<dbReference type="KEGG" id="rvi:RVIR1_11480"/>
<protein>
    <submittedName>
        <fullName evidence="5">Related to multidrug-efflux transport protein A</fullName>
    </submittedName>
</protein>
<dbReference type="PANTHER" id="PTHR30469:SF11">
    <property type="entry name" value="BLL4320 PROTEIN"/>
    <property type="match status" value="1"/>
</dbReference>
<dbReference type="Gene3D" id="2.40.30.170">
    <property type="match status" value="1"/>
</dbReference>
<accession>A0A2Z5V5B6</accession>
<feature type="domain" description="CusB-like beta-barrel" evidence="3">
    <location>
        <begin position="159"/>
        <end position="231"/>
    </location>
</feature>
<sequence>MGATSVVLQPWQETIQAVGSLSASQGIVIKPETSGRITAIYFQSGENVKAGDPLLQLNPAMLQAKLDAAKAQTDLSAADYARASTLYKQKVFAKADMDKVLASYRANQAQQAQAQAALDQTLIRAPFSGRIGLRLVNQGDYIDPSKAIANLDAIDPLRVDFKIPGTDASKVTVGTTVIIHSDAYPKQTFLASVYAVDSQIDADTRSLGVRASLSNSKQQLLPGAFVNVSLQVAQPQSLTTVPETAVNNDETGSYVYRIIDHKAVKTPVTVAFQRDGKIALSTGLKEGEQIISVGGFKVLDKAPVIVGG</sequence>
<feature type="domain" description="Multidrug resistance protein MdtA-like barrel-sandwich hybrid" evidence="2">
    <location>
        <begin position="29"/>
        <end position="148"/>
    </location>
</feature>
<evidence type="ECO:0000259" key="3">
    <source>
        <dbReference type="Pfam" id="PF25954"/>
    </source>
</evidence>
<dbReference type="InterPro" id="IPR058792">
    <property type="entry name" value="Beta-barrel_RND_2"/>
</dbReference>
<dbReference type="Gene3D" id="2.40.50.100">
    <property type="match status" value="1"/>
</dbReference>
<name>A0A2Z5V5B6_9COXI</name>
<dbReference type="InterPro" id="IPR058625">
    <property type="entry name" value="MdtA-like_BSH"/>
</dbReference>
<dbReference type="FunFam" id="2.40.30.170:FF:000010">
    <property type="entry name" value="Efflux RND transporter periplasmic adaptor subunit"/>
    <property type="match status" value="1"/>
</dbReference>
<dbReference type="Gene3D" id="1.10.287.470">
    <property type="entry name" value="Helix hairpin bin"/>
    <property type="match status" value="1"/>
</dbReference>
<dbReference type="AlphaFoldDB" id="A0A2Z5V5B6"/>
<evidence type="ECO:0000256" key="1">
    <source>
        <dbReference type="ARBA" id="ARBA00009477"/>
    </source>
</evidence>